<evidence type="ECO:0000313" key="2">
    <source>
        <dbReference type="EMBL" id="MBD2185961.1"/>
    </source>
</evidence>
<evidence type="ECO:0000259" key="1">
    <source>
        <dbReference type="PROSITE" id="PS50851"/>
    </source>
</evidence>
<dbReference type="Gene3D" id="2.30.30.40">
    <property type="entry name" value="SH3 Domains"/>
    <property type="match status" value="1"/>
</dbReference>
<dbReference type="InterPro" id="IPR036061">
    <property type="entry name" value="CheW-like_dom_sf"/>
</dbReference>
<dbReference type="SMART" id="SM00260">
    <property type="entry name" value="CheW"/>
    <property type="match status" value="1"/>
</dbReference>
<dbReference type="Gene3D" id="2.40.50.180">
    <property type="entry name" value="CheA-289, Domain 4"/>
    <property type="match status" value="1"/>
</dbReference>
<proteinExistence type="predicted"/>
<dbReference type="InterPro" id="IPR002545">
    <property type="entry name" value="CheW-lke_dom"/>
</dbReference>
<dbReference type="Proteomes" id="UP000641646">
    <property type="component" value="Unassembled WGS sequence"/>
</dbReference>
<dbReference type="Pfam" id="PF01584">
    <property type="entry name" value="CheW"/>
    <property type="match status" value="1"/>
</dbReference>
<dbReference type="GO" id="GO:0006935">
    <property type="term" value="P:chemotaxis"/>
    <property type="evidence" value="ECO:0007669"/>
    <property type="project" value="InterPro"/>
</dbReference>
<keyword evidence="3" id="KW-1185">Reference proteome</keyword>
<name>A0A926ZMC7_9CYAN</name>
<organism evidence="2 3">
    <name type="scientific">Aerosakkonema funiforme FACHB-1375</name>
    <dbReference type="NCBI Taxonomy" id="2949571"/>
    <lineage>
        <taxon>Bacteria</taxon>
        <taxon>Bacillati</taxon>
        <taxon>Cyanobacteriota</taxon>
        <taxon>Cyanophyceae</taxon>
        <taxon>Oscillatoriophycideae</taxon>
        <taxon>Aerosakkonematales</taxon>
        <taxon>Aerosakkonemataceae</taxon>
        <taxon>Aerosakkonema</taxon>
    </lineage>
</organism>
<evidence type="ECO:0000313" key="3">
    <source>
        <dbReference type="Proteomes" id="UP000641646"/>
    </source>
</evidence>
<sequence length="163" mass="18933">MNRRFRSKRNLPTRIPTHKLLCFQLGNERYAIPIDRVLHVLNEFTPHGVIESDMPNSTLRDRSLVKYKDEIITLIYPSQLFLSSRDDRERQYLIVCTLKEGERFAIPVPEIPTVLQVAEDNFGEVPELYDRGNLPPAIEKVIQSSDNNIVFYLNLDKLVNPNP</sequence>
<reference evidence="2" key="2">
    <citation type="submission" date="2020-08" db="EMBL/GenBank/DDBJ databases">
        <authorList>
            <person name="Chen M."/>
            <person name="Teng W."/>
            <person name="Zhao L."/>
            <person name="Hu C."/>
            <person name="Zhou Y."/>
            <person name="Han B."/>
            <person name="Song L."/>
            <person name="Shu W."/>
        </authorList>
    </citation>
    <scope>NUCLEOTIDE SEQUENCE</scope>
    <source>
        <strain evidence="2">FACHB-1375</strain>
    </source>
</reference>
<dbReference type="RefSeq" id="WP_190474800.1">
    <property type="nucleotide sequence ID" value="NZ_JACJPW010000154.1"/>
</dbReference>
<protein>
    <submittedName>
        <fullName evidence="2">Chemotaxis protein CheW</fullName>
    </submittedName>
</protein>
<dbReference type="EMBL" id="JACJPW010000154">
    <property type="protein sequence ID" value="MBD2185961.1"/>
    <property type="molecule type" value="Genomic_DNA"/>
</dbReference>
<accession>A0A926ZMC7</accession>
<feature type="domain" description="CheW-like" evidence="1">
    <location>
        <begin position="17"/>
        <end position="163"/>
    </location>
</feature>
<reference evidence="2" key="1">
    <citation type="journal article" date="2015" name="ISME J.">
        <title>Draft Genome Sequence of Streptomyces incarnatus NRRL8089, which Produces the Nucleoside Antibiotic Sinefungin.</title>
        <authorList>
            <person name="Oshima K."/>
            <person name="Hattori M."/>
            <person name="Shimizu H."/>
            <person name="Fukuda K."/>
            <person name="Nemoto M."/>
            <person name="Inagaki K."/>
            <person name="Tamura T."/>
        </authorList>
    </citation>
    <scope>NUCLEOTIDE SEQUENCE</scope>
    <source>
        <strain evidence="2">FACHB-1375</strain>
    </source>
</reference>
<dbReference type="AlphaFoldDB" id="A0A926ZMC7"/>
<dbReference type="GO" id="GO:0007165">
    <property type="term" value="P:signal transduction"/>
    <property type="evidence" value="ECO:0007669"/>
    <property type="project" value="InterPro"/>
</dbReference>
<gene>
    <name evidence="2" type="ORF">H6G03_33705</name>
</gene>
<comment type="caution">
    <text evidence="2">The sequence shown here is derived from an EMBL/GenBank/DDBJ whole genome shotgun (WGS) entry which is preliminary data.</text>
</comment>
<dbReference type="PROSITE" id="PS50851">
    <property type="entry name" value="CHEW"/>
    <property type="match status" value="1"/>
</dbReference>
<dbReference type="SUPFAM" id="SSF50341">
    <property type="entry name" value="CheW-like"/>
    <property type="match status" value="1"/>
</dbReference>